<reference evidence="2" key="1">
    <citation type="journal article" date="2023" name="Nat. Plants">
        <title>Single-cell RNA sequencing provides a high-resolution roadmap for understanding the multicellular compartmentation of specialized metabolism.</title>
        <authorList>
            <person name="Sun S."/>
            <person name="Shen X."/>
            <person name="Li Y."/>
            <person name="Li Y."/>
            <person name="Wang S."/>
            <person name="Li R."/>
            <person name="Zhang H."/>
            <person name="Shen G."/>
            <person name="Guo B."/>
            <person name="Wei J."/>
            <person name="Xu J."/>
            <person name="St-Pierre B."/>
            <person name="Chen S."/>
            <person name="Sun C."/>
        </authorList>
    </citation>
    <scope>NUCLEOTIDE SEQUENCE [LARGE SCALE GENOMIC DNA]</scope>
</reference>
<accession>A0ACC0B5W9</accession>
<sequence>MGSQKAEHRRCSQERATEATKFDSRSVSLVLLASLQSSKGINSSALKRLYFLLNCLCSKMECCATNGVGINHLTLEIGNDSMKVTTEDICGLSDVLFQELSRKFEEFFSAVFNPYSSKELGDDSSTTYMWGTVEIVSLLLRCCLVMLNLLQYQQNNLLIKGQVLLGIFQKLRSVNFSLKKEKKGMRFEKSIYRSCRKDEDGCTTSSMEDLVASLHFLEPSHPRRHFMSAIIEVFLDELLVHGQLRSFFKLIDSVSPTCQMLCKSHYGHGDIGLLMEVIYTHFSIAFHDKEVLEDFLHRLFSMQTKEHRYSFRALEISPTAATLLLLNPIILASPKFVQCHLFSLVSEVISNVLDYENWKPDCILVNCFLSAFESSIILYTKCLKILQLDSRCTNGKDSVRGDIPVEKFQRSFDSVLSPVTRKKINQITTSLDEFSESHLVSMSYKMKSDLVSSAIRYVKECQHVLDKSCQDASLSILSCIVVRASDFFNDTASNSIKGCLQDLYVLASVLKLMSSSFLQAIRCLRYSADSNHLKTLRDFSSCKEYDFVLSKISCFGEFKIHLPMQQLFGNKFEASSTGHRISKIMFLHISGLLSLSFASGFDFLVKGCLLNLMALMNLFVFEEGSLDPLRLLLDSSLESFSSELPLVSIQETMTYQKSSLVVASKFQAIRTLCLRSALENRTTGSQNAHSQTVEGGSPLDSMEGALVIAEETEEACNGEVFLKCIVKDKVSDFDDLADFISCERGKDYSSWLKNREKYRKWKSEKMAVLRWKRKKRTCRVAKGKRKFEFIS</sequence>
<keyword evidence="2" id="KW-1185">Reference proteome</keyword>
<gene>
    <name evidence="1" type="ORF">M9H77_17896</name>
</gene>
<evidence type="ECO:0000313" key="2">
    <source>
        <dbReference type="Proteomes" id="UP001060085"/>
    </source>
</evidence>
<proteinExistence type="predicted"/>
<protein>
    <submittedName>
        <fullName evidence="1">Uncharacterized protein</fullName>
    </submittedName>
</protein>
<name>A0ACC0B5W9_CATRO</name>
<comment type="caution">
    <text evidence="1">The sequence shown here is derived from an EMBL/GenBank/DDBJ whole genome shotgun (WGS) entry which is preliminary data.</text>
</comment>
<dbReference type="EMBL" id="CM044704">
    <property type="protein sequence ID" value="KAI5668043.1"/>
    <property type="molecule type" value="Genomic_DNA"/>
</dbReference>
<dbReference type="Proteomes" id="UP001060085">
    <property type="component" value="Linkage Group LG04"/>
</dbReference>
<organism evidence="1 2">
    <name type="scientific">Catharanthus roseus</name>
    <name type="common">Madagascar periwinkle</name>
    <name type="synonym">Vinca rosea</name>
    <dbReference type="NCBI Taxonomy" id="4058"/>
    <lineage>
        <taxon>Eukaryota</taxon>
        <taxon>Viridiplantae</taxon>
        <taxon>Streptophyta</taxon>
        <taxon>Embryophyta</taxon>
        <taxon>Tracheophyta</taxon>
        <taxon>Spermatophyta</taxon>
        <taxon>Magnoliopsida</taxon>
        <taxon>eudicotyledons</taxon>
        <taxon>Gunneridae</taxon>
        <taxon>Pentapetalae</taxon>
        <taxon>asterids</taxon>
        <taxon>lamiids</taxon>
        <taxon>Gentianales</taxon>
        <taxon>Apocynaceae</taxon>
        <taxon>Rauvolfioideae</taxon>
        <taxon>Vinceae</taxon>
        <taxon>Catharanthinae</taxon>
        <taxon>Catharanthus</taxon>
    </lineage>
</organism>
<evidence type="ECO:0000313" key="1">
    <source>
        <dbReference type="EMBL" id="KAI5668043.1"/>
    </source>
</evidence>